<dbReference type="OrthoDB" id="2308339at2759"/>
<dbReference type="Proteomes" id="UP000789759">
    <property type="component" value="Unassembled WGS sequence"/>
</dbReference>
<organism evidence="1 2">
    <name type="scientific">Cetraspora pellucida</name>
    <dbReference type="NCBI Taxonomy" id="1433469"/>
    <lineage>
        <taxon>Eukaryota</taxon>
        <taxon>Fungi</taxon>
        <taxon>Fungi incertae sedis</taxon>
        <taxon>Mucoromycota</taxon>
        <taxon>Glomeromycotina</taxon>
        <taxon>Glomeromycetes</taxon>
        <taxon>Diversisporales</taxon>
        <taxon>Gigasporaceae</taxon>
        <taxon>Cetraspora</taxon>
    </lineage>
</organism>
<evidence type="ECO:0000313" key="1">
    <source>
        <dbReference type="EMBL" id="CAG8836467.1"/>
    </source>
</evidence>
<protein>
    <submittedName>
        <fullName evidence="1">3685_t:CDS:1</fullName>
    </submittedName>
</protein>
<accession>A0A9N9KJM2</accession>
<feature type="non-terminal residue" evidence="1">
    <location>
        <position position="134"/>
    </location>
</feature>
<proteinExistence type="predicted"/>
<dbReference type="AlphaFoldDB" id="A0A9N9KJM2"/>
<reference evidence="1" key="1">
    <citation type="submission" date="2021-06" db="EMBL/GenBank/DDBJ databases">
        <authorList>
            <person name="Kallberg Y."/>
            <person name="Tangrot J."/>
            <person name="Rosling A."/>
        </authorList>
    </citation>
    <scope>NUCLEOTIDE SEQUENCE</scope>
    <source>
        <strain evidence="1">FL966</strain>
    </source>
</reference>
<sequence length="134" mass="15692">LGSNFINVDLVNMIIEKFGISRYFIQQLALGFGEMDEEIINIKIKHNNLPPNIKPTKLWTSNLPLDVYYFILKKATLIYGNQLCLKENDLELLYLLSGSESKYEQIVIEINSNIDKIKELIYKFKLIPFSKRQY</sequence>
<comment type="caution">
    <text evidence="1">The sequence shown here is derived from an EMBL/GenBank/DDBJ whole genome shotgun (WGS) entry which is preliminary data.</text>
</comment>
<dbReference type="EMBL" id="CAJVQA010078693">
    <property type="protein sequence ID" value="CAG8836467.1"/>
    <property type="molecule type" value="Genomic_DNA"/>
</dbReference>
<evidence type="ECO:0000313" key="2">
    <source>
        <dbReference type="Proteomes" id="UP000789759"/>
    </source>
</evidence>
<gene>
    <name evidence="1" type="ORF">CPELLU_LOCUS21396</name>
</gene>
<keyword evidence="2" id="KW-1185">Reference proteome</keyword>
<feature type="non-terminal residue" evidence="1">
    <location>
        <position position="1"/>
    </location>
</feature>
<name>A0A9N9KJM2_9GLOM</name>